<dbReference type="AlphaFoldDB" id="A0A9P7UWL8"/>
<protein>
    <submittedName>
        <fullName evidence="2">Uncharacterized protein</fullName>
    </submittedName>
</protein>
<keyword evidence="3" id="KW-1185">Reference proteome</keyword>
<dbReference type="KEGG" id="more:E1B28_006672"/>
<reference evidence="2" key="1">
    <citation type="journal article" date="2021" name="Genome Biol. Evol.">
        <title>The assembled and annotated genome of the fairy-ring fungus Marasmius oreades.</title>
        <authorList>
            <person name="Hiltunen M."/>
            <person name="Ament-Velasquez S.L."/>
            <person name="Johannesson H."/>
        </authorList>
    </citation>
    <scope>NUCLEOTIDE SEQUENCE</scope>
    <source>
        <strain evidence="2">03SP1</strain>
    </source>
</reference>
<dbReference type="Proteomes" id="UP001049176">
    <property type="component" value="Chromosome 3"/>
</dbReference>
<organism evidence="2 3">
    <name type="scientific">Marasmius oreades</name>
    <name type="common">fairy-ring Marasmius</name>
    <dbReference type="NCBI Taxonomy" id="181124"/>
    <lineage>
        <taxon>Eukaryota</taxon>
        <taxon>Fungi</taxon>
        <taxon>Dikarya</taxon>
        <taxon>Basidiomycota</taxon>
        <taxon>Agaricomycotina</taxon>
        <taxon>Agaricomycetes</taxon>
        <taxon>Agaricomycetidae</taxon>
        <taxon>Agaricales</taxon>
        <taxon>Marasmiineae</taxon>
        <taxon>Marasmiaceae</taxon>
        <taxon>Marasmius</taxon>
    </lineage>
</organism>
<proteinExistence type="predicted"/>
<evidence type="ECO:0000313" key="2">
    <source>
        <dbReference type="EMBL" id="KAG7095989.1"/>
    </source>
</evidence>
<accession>A0A9P7UWL8</accession>
<dbReference type="EMBL" id="CM032183">
    <property type="protein sequence ID" value="KAG7095989.1"/>
    <property type="molecule type" value="Genomic_DNA"/>
</dbReference>
<gene>
    <name evidence="2" type="ORF">E1B28_006672</name>
</gene>
<sequence length="529" mass="58934">MPKRSLEALEDYPDTTLIKSTLKDTWSRFHEWNLEDSRKTIESLRAPVARRRNHTLLDDNYPANSTTKLNESAEDTVSVFQFDEEGAIVTVSRTTFQTVRVQGLPESLITPAYESGPPISRNIMVGDDPSTLPFLPFADDAGFNWADYAGQHDAQCAWHYPRYMIDPGEAFMVVQTVRKLVERHGLTAEEIESAGVLPAPLLDSNWRRGILYQDSLVDWFQKFESGIAERNAILLPRALLAVNRLNAATDVNLGLSLFCNGLNCLVSCCTTHFDESPAPLATAPTVTSSQILDNTVQPCDRQCFLFYPPCLPTNWTTEELETLQVVVRFSPDTSPCDLAVICNKPCFESGIQMATKDDRRQRRWPAFTVATTANYTFLFVDISRSVDLAFPTTSTQSSIQMTISRSTHGTHLALMTDLVLNKPDVLVSLTMLIVNTLVVVIVHVHADGKGVSVTGQDKDETSAGQLLVPVLKFEGSAIRNCAIDARREVTFTSLRNFKSCKLTLRSPKTPIPPDARTSLSNEARRRQSR</sequence>
<feature type="region of interest" description="Disordered" evidence="1">
    <location>
        <begin position="505"/>
        <end position="529"/>
    </location>
</feature>
<dbReference type="RefSeq" id="XP_043012459.1">
    <property type="nucleotide sequence ID" value="XM_043151364.1"/>
</dbReference>
<dbReference type="OrthoDB" id="6141102at2759"/>
<evidence type="ECO:0000313" key="3">
    <source>
        <dbReference type="Proteomes" id="UP001049176"/>
    </source>
</evidence>
<comment type="caution">
    <text evidence="2">The sequence shown here is derived from an EMBL/GenBank/DDBJ whole genome shotgun (WGS) entry which is preliminary data.</text>
</comment>
<dbReference type="GeneID" id="66075748"/>
<name>A0A9P7UWL8_9AGAR</name>
<evidence type="ECO:0000256" key="1">
    <source>
        <dbReference type="SAM" id="MobiDB-lite"/>
    </source>
</evidence>